<gene>
    <name evidence="1" type="ORF">OTU49_005910</name>
</gene>
<accession>A0AAW0X9B6</accession>
<comment type="caution">
    <text evidence="1">The sequence shown here is derived from an EMBL/GenBank/DDBJ whole genome shotgun (WGS) entry which is preliminary data.</text>
</comment>
<sequence length="280" mass="31994">AYVGDSRIRQHLEVLLDLIRSLQPRITTHLGEVITVETFLGEEGLKNWRKYKHNFRVECSQAPGLIVDFHWAAFIDRGQTPRNEGDVMVGALDLLHRWIKAPQDQIPDIIVLNTGAWQLMDIKPTVLQQIDEAAVSVMSTLRPLLQNLSTRATLVWALPDPFKEYISHDFSNKGHFTQQENDILEWLLNAQMELQPSGVVIWDSFLPVAYASRSDCMHLYDKNIELNSLPTFSTFSSQISWHCVERMHVGLEALSVAVQMVLNHVCNPYMTGDYCCSKFN</sequence>
<proteinExistence type="predicted"/>
<evidence type="ECO:0000313" key="1">
    <source>
        <dbReference type="EMBL" id="KAK8734639.1"/>
    </source>
</evidence>
<name>A0AAW0X9B6_CHEQU</name>
<organism evidence="1 2">
    <name type="scientific">Cherax quadricarinatus</name>
    <name type="common">Australian red claw crayfish</name>
    <dbReference type="NCBI Taxonomy" id="27406"/>
    <lineage>
        <taxon>Eukaryota</taxon>
        <taxon>Metazoa</taxon>
        <taxon>Ecdysozoa</taxon>
        <taxon>Arthropoda</taxon>
        <taxon>Crustacea</taxon>
        <taxon>Multicrustacea</taxon>
        <taxon>Malacostraca</taxon>
        <taxon>Eumalacostraca</taxon>
        <taxon>Eucarida</taxon>
        <taxon>Decapoda</taxon>
        <taxon>Pleocyemata</taxon>
        <taxon>Astacidea</taxon>
        <taxon>Parastacoidea</taxon>
        <taxon>Parastacidae</taxon>
        <taxon>Cherax</taxon>
    </lineage>
</organism>
<feature type="non-terminal residue" evidence="1">
    <location>
        <position position="1"/>
    </location>
</feature>
<reference evidence="1 2" key="1">
    <citation type="journal article" date="2024" name="BMC Genomics">
        <title>Genome assembly of redclaw crayfish (Cherax quadricarinatus) provides insights into its immune adaptation and hypoxia tolerance.</title>
        <authorList>
            <person name="Liu Z."/>
            <person name="Zheng J."/>
            <person name="Li H."/>
            <person name="Fang K."/>
            <person name="Wang S."/>
            <person name="He J."/>
            <person name="Zhou D."/>
            <person name="Weng S."/>
            <person name="Chi M."/>
            <person name="Gu Z."/>
            <person name="He J."/>
            <person name="Li F."/>
            <person name="Wang M."/>
        </authorList>
    </citation>
    <scope>NUCLEOTIDE SEQUENCE [LARGE SCALE GENOMIC DNA]</scope>
    <source>
        <strain evidence="1">ZL_2023a</strain>
    </source>
</reference>
<dbReference type="EMBL" id="JARKIK010000050">
    <property type="protein sequence ID" value="KAK8734639.1"/>
    <property type="molecule type" value="Genomic_DNA"/>
</dbReference>
<dbReference type="Proteomes" id="UP001445076">
    <property type="component" value="Unassembled WGS sequence"/>
</dbReference>
<protein>
    <submittedName>
        <fullName evidence="1">Uncharacterized protein</fullName>
    </submittedName>
</protein>
<keyword evidence="2" id="KW-1185">Reference proteome</keyword>
<dbReference type="AlphaFoldDB" id="A0AAW0X9B6"/>
<evidence type="ECO:0000313" key="2">
    <source>
        <dbReference type="Proteomes" id="UP001445076"/>
    </source>
</evidence>